<dbReference type="InterPro" id="IPR000847">
    <property type="entry name" value="LysR_HTH_N"/>
</dbReference>
<dbReference type="EMBL" id="VSSQ01000007">
    <property type="protein sequence ID" value="MPL58740.1"/>
    <property type="molecule type" value="Genomic_DNA"/>
</dbReference>
<keyword evidence="4" id="KW-0804">Transcription</keyword>
<sequence length="306" mass="34481">MDIRHLEYFSEVARQRSFTKAAEVLHITQPTISKMIKTLEEELGVTLISRAAKQIELTDAGQAVFSQAQHVLSAFHNLTSELSDVMNIKRGLIRIGLPPIASSSIFPRVMGEFNKVYPEINLELIEVGSKMVERGVEDGTLDIGVVCNLPNKEGIFEMFSFIKDPLMVIVHPDNPLAKQKQVDFTELKDESFVLYRNDFSLHDHIVARCIKSGFQPKVVCGSSQRDFMTEAVAAGLGIALLPQKICQELDSSRVKAIPLIEPSVYLQLAVIWKKDKYLSFAAREWLKFTSSLLNIELPERVKKHLQ</sequence>
<dbReference type="Pfam" id="PF03466">
    <property type="entry name" value="LysR_substrate"/>
    <property type="match status" value="1"/>
</dbReference>
<dbReference type="PANTHER" id="PTHR30419:SF8">
    <property type="entry name" value="NITROGEN ASSIMILATION TRANSCRIPTIONAL ACTIVATOR-RELATED"/>
    <property type="match status" value="1"/>
</dbReference>
<name>A0A644SVK7_9ZZZZ</name>
<dbReference type="CDD" id="cd08438">
    <property type="entry name" value="PBP2_CidR"/>
    <property type="match status" value="1"/>
</dbReference>
<dbReference type="Gene3D" id="1.10.10.10">
    <property type="entry name" value="Winged helix-like DNA-binding domain superfamily/Winged helix DNA-binding domain"/>
    <property type="match status" value="1"/>
</dbReference>
<evidence type="ECO:0000256" key="3">
    <source>
        <dbReference type="ARBA" id="ARBA00023125"/>
    </source>
</evidence>
<dbReference type="InterPro" id="IPR050950">
    <property type="entry name" value="HTH-type_LysR_regulators"/>
</dbReference>
<proteinExistence type="inferred from homology"/>
<dbReference type="AlphaFoldDB" id="A0A644SVK7"/>
<feature type="domain" description="HTH lysR-type" evidence="5">
    <location>
        <begin position="1"/>
        <end position="58"/>
    </location>
</feature>
<protein>
    <submittedName>
        <fullName evidence="6">HTH-type transcriptional regulator GltC</fullName>
    </submittedName>
</protein>
<dbReference type="InterPro" id="IPR036388">
    <property type="entry name" value="WH-like_DNA-bd_sf"/>
</dbReference>
<dbReference type="InterPro" id="IPR036390">
    <property type="entry name" value="WH_DNA-bd_sf"/>
</dbReference>
<evidence type="ECO:0000256" key="1">
    <source>
        <dbReference type="ARBA" id="ARBA00009437"/>
    </source>
</evidence>
<dbReference type="SUPFAM" id="SSF53850">
    <property type="entry name" value="Periplasmic binding protein-like II"/>
    <property type="match status" value="1"/>
</dbReference>
<reference evidence="6" key="1">
    <citation type="submission" date="2019-08" db="EMBL/GenBank/DDBJ databases">
        <authorList>
            <person name="Kucharzyk K."/>
            <person name="Murdoch R.W."/>
            <person name="Higgins S."/>
            <person name="Loffler F."/>
        </authorList>
    </citation>
    <scope>NUCLEOTIDE SEQUENCE</scope>
</reference>
<dbReference type="PANTHER" id="PTHR30419">
    <property type="entry name" value="HTH-TYPE TRANSCRIPTIONAL REGULATOR YBHD"/>
    <property type="match status" value="1"/>
</dbReference>
<evidence type="ECO:0000256" key="4">
    <source>
        <dbReference type="ARBA" id="ARBA00023163"/>
    </source>
</evidence>
<dbReference type="Gene3D" id="3.40.190.290">
    <property type="match status" value="1"/>
</dbReference>
<dbReference type="PRINTS" id="PR00039">
    <property type="entry name" value="HTHLYSR"/>
</dbReference>
<dbReference type="PROSITE" id="PS50931">
    <property type="entry name" value="HTH_LYSR"/>
    <property type="match status" value="1"/>
</dbReference>
<dbReference type="InterPro" id="IPR005119">
    <property type="entry name" value="LysR_subst-bd"/>
</dbReference>
<accession>A0A644SVK7</accession>
<gene>
    <name evidence="6" type="primary">gltC_2</name>
    <name evidence="6" type="ORF">SDC9_04282</name>
</gene>
<dbReference type="Pfam" id="PF00126">
    <property type="entry name" value="HTH_1"/>
    <property type="match status" value="1"/>
</dbReference>
<dbReference type="FunFam" id="1.10.10.10:FF:000001">
    <property type="entry name" value="LysR family transcriptional regulator"/>
    <property type="match status" value="1"/>
</dbReference>
<organism evidence="6">
    <name type="scientific">bioreactor metagenome</name>
    <dbReference type="NCBI Taxonomy" id="1076179"/>
    <lineage>
        <taxon>unclassified sequences</taxon>
        <taxon>metagenomes</taxon>
        <taxon>ecological metagenomes</taxon>
    </lineage>
</organism>
<dbReference type="GO" id="GO:0003677">
    <property type="term" value="F:DNA binding"/>
    <property type="evidence" value="ECO:0007669"/>
    <property type="project" value="UniProtKB-KW"/>
</dbReference>
<evidence type="ECO:0000313" key="6">
    <source>
        <dbReference type="EMBL" id="MPL58740.1"/>
    </source>
</evidence>
<evidence type="ECO:0000259" key="5">
    <source>
        <dbReference type="PROSITE" id="PS50931"/>
    </source>
</evidence>
<comment type="caution">
    <text evidence="6">The sequence shown here is derived from an EMBL/GenBank/DDBJ whole genome shotgun (WGS) entry which is preliminary data.</text>
</comment>
<evidence type="ECO:0000256" key="2">
    <source>
        <dbReference type="ARBA" id="ARBA00023015"/>
    </source>
</evidence>
<comment type="similarity">
    <text evidence="1">Belongs to the LysR transcriptional regulatory family.</text>
</comment>
<keyword evidence="3" id="KW-0238">DNA-binding</keyword>
<dbReference type="SUPFAM" id="SSF46785">
    <property type="entry name" value="Winged helix' DNA-binding domain"/>
    <property type="match status" value="1"/>
</dbReference>
<dbReference type="GO" id="GO:0005829">
    <property type="term" value="C:cytosol"/>
    <property type="evidence" value="ECO:0007669"/>
    <property type="project" value="TreeGrafter"/>
</dbReference>
<keyword evidence="2" id="KW-0805">Transcription regulation</keyword>
<dbReference type="GO" id="GO:0003700">
    <property type="term" value="F:DNA-binding transcription factor activity"/>
    <property type="evidence" value="ECO:0007669"/>
    <property type="project" value="InterPro"/>
</dbReference>